<proteinExistence type="predicted"/>
<gene>
    <name evidence="1" type="ORF">DN745_05185</name>
</gene>
<sequence>MVQQSHERDEIRKQLQPFFEDLIETVIQARSSEEPRITELKIARVGDRLGAEAIGRWLLGYDLDASLINVDGACHYRMSKPVEKTYHTQRGEVRLARHVYRPSGEHNGAIVCPLEAKVGMVHKKWTPGCAEAMAYIAQELPERAASKVAQKLGAMAYSFNSFKRVARTLGARWEADRDQHEEATIQAFKIPDAAARLAVSIDRVSLLIDEEQKLNWRMAYCGTLTLYDGTGEPLKTLRYGRMPGEGAHILREQMKWHVAAIGGRREDLEVVTLSDGAAELCNILDADYPEAARYIDYYHVVEKLSAALTAFCNKRSTSKKAKELLAKWKTELLNTPNAIENIERTIKRWRAVNLEVGGQKPVHQALTYIANHKAQMNYAEARAKGHPIGSGHVEACCKQLVQTGMKRNGQRWKPRGGQSILTLRSLATDARWEDAMQVMMPSFKRCVEPAAQAA</sequence>
<dbReference type="RefSeq" id="WP_111332752.1">
    <property type="nucleotide sequence ID" value="NZ_CP030032.1"/>
</dbReference>
<evidence type="ECO:0008006" key="3">
    <source>
        <dbReference type="Google" id="ProtNLM"/>
    </source>
</evidence>
<dbReference type="AlphaFoldDB" id="A0A2Z4FIM4"/>
<dbReference type="OrthoDB" id="5484191at2"/>
<protein>
    <recommendedName>
        <fullName evidence="3">ISKra4 family transposase</fullName>
    </recommendedName>
</protein>
<name>A0A2Z4FIM4_9DELT</name>
<dbReference type="KEGG" id="bsed:DN745_05185"/>
<reference evidence="1 2" key="1">
    <citation type="submission" date="2018-06" db="EMBL/GenBank/DDBJ databases">
        <title>Lujinxingia sediminis gen. nov. sp. nov., a new facultative anaerobic member of the class Deltaproteobacteria, and proposal of Lujinxingaceae fam. nov.</title>
        <authorList>
            <person name="Guo L.-Y."/>
            <person name="Li C.-M."/>
            <person name="Wang S."/>
            <person name="Du Z.-J."/>
        </authorList>
    </citation>
    <scope>NUCLEOTIDE SEQUENCE [LARGE SCALE GENOMIC DNA]</scope>
    <source>
        <strain evidence="1 2">FA350</strain>
    </source>
</reference>
<dbReference type="EMBL" id="CP030032">
    <property type="protein sequence ID" value="AWV88763.1"/>
    <property type="molecule type" value="Genomic_DNA"/>
</dbReference>
<evidence type="ECO:0000313" key="2">
    <source>
        <dbReference type="Proteomes" id="UP000249799"/>
    </source>
</evidence>
<organism evidence="1 2">
    <name type="scientific">Bradymonas sediminis</name>
    <dbReference type="NCBI Taxonomy" id="1548548"/>
    <lineage>
        <taxon>Bacteria</taxon>
        <taxon>Deltaproteobacteria</taxon>
        <taxon>Bradymonadales</taxon>
        <taxon>Bradymonadaceae</taxon>
        <taxon>Bradymonas</taxon>
    </lineage>
</organism>
<keyword evidence="2" id="KW-1185">Reference proteome</keyword>
<accession>A0A2Z4FIM4</accession>
<dbReference type="Proteomes" id="UP000249799">
    <property type="component" value="Chromosome"/>
</dbReference>
<evidence type="ECO:0000313" key="1">
    <source>
        <dbReference type="EMBL" id="AWV88763.1"/>
    </source>
</evidence>